<dbReference type="HOGENOM" id="CLU_3300663_0_0_2"/>
<evidence type="ECO:0000313" key="1">
    <source>
        <dbReference type="EMBL" id="ERG94165.1"/>
    </source>
</evidence>
<accession>U1NBA5</accession>
<sequence>MMKYAYRFRAYPDRTAVTSTAEQHLEIHRQAYHHTTPHHT</sequence>
<dbReference type="EMBL" id="KE356561">
    <property type="protein sequence ID" value="ERG94165.1"/>
    <property type="molecule type" value="Genomic_DNA"/>
</dbReference>
<dbReference type="AlphaFoldDB" id="U1NBA5"/>
<organism evidence="1 2">
    <name type="scientific">Haloquadratum walsbyi J07HQW2</name>
    <dbReference type="NCBI Taxonomy" id="1238425"/>
    <lineage>
        <taxon>Archaea</taxon>
        <taxon>Methanobacteriati</taxon>
        <taxon>Methanobacteriota</taxon>
        <taxon>Stenosarchaea group</taxon>
        <taxon>Halobacteria</taxon>
        <taxon>Halobacteriales</taxon>
        <taxon>Haloferacaceae</taxon>
        <taxon>Haloquadratum</taxon>
    </lineage>
</organism>
<reference evidence="1 2" key="1">
    <citation type="journal article" date="2013" name="PLoS ONE">
        <title>Assembly-driven community genomics of a hypersaline microbial ecosystem.</title>
        <authorList>
            <person name="Podell S."/>
            <person name="Ugalde J.A."/>
            <person name="Narasingarao P."/>
            <person name="Banfield J.F."/>
            <person name="Heidelberg K.B."/>
            <person name="Allen E.E."/>
        </authorList>
    </citation>
    <scope>NUCLEOTIDE SEQUENCE [LARGE SCALE GENOMIC DNA]</scope>
    <source>
        <strain evidence="2">J07HQW2</strain>
    </source>
</reference>
<proteinExistence type="predicted"/>
<feature type="non-terminal residue" evidence="1">
    <location>
        <position position="40"/>
    </location>
</feature>
<evidence type="ECO:0000313" key="2">
    <source>
        <dbReference type="Proteomes" id="UP000030710"/>
    </source>
</evidence>
<protein>
    <submittedName>
        <fullName evidence="1">Uncharacterized protein</fullName>
    </submittedName>
</protein>
<dbReference type="Proteomes" id="UP000030710">
    <property type="component" value="Unassembled WGS sequence"/>
</dbReference>
<name>U1NBA5_9EURY</name>
<gene>
    <name evidence="1" type="ORF">J07HQW2_00599</name>
</gene>